<keyword evidence="2" id="KW-1185">Reference proteome</keyword>
<accession>A0A8H6I111</accession>
<dbReference type="AlphaFoldDB" id="A0A8H6I111"/>
<dbReference type="Proteomes" id="UP000521943">
    <property type="component" value="Unassembled WGS sequence"/>
</dbReference>
<sequence length="173" mass="20196">MQTDHWNAFPKFQEHYPRLGIPSDALMLKPVEVMLLRHDSLVADVWTVPCYAKLENGVLVEELDLEDPWFPDGAYSILFSTDPTTCRPLAYTYRLFVDRNQTPRPMNMCAYETFDQPWAGNIVLAKYSKASSLERLSFINLPRHESELMLNMIAEWLTIIWRRVYGLPILPYP</sequence>
<evidence type="ECO:0000313" key="1">
    <source>
        <dbReference type="EMBL" id="KAF6755977.1"/>
    </source>
</evidence>
<organism evidence="1 2">
    <name type="scientific">Ephemerocybe angulata</name>
    <dbReference type="NCBI Taxonomy" id="980116"/>
    <lineage>
        <taxon>Eukaryota</taxon>
        <taxon>Fungi</taxon>
        <taxon>Dikarya</taxon>
        <taxon>Basidiomycota</taxon>
        <taxon>Agaricomycotina</taxon>
        <taxon>Agaricomycetes</taxon>
        <taxon>Agaricomycetidae</taxon>
        <taxon>Agaricales</taxon>
        <taxon>Agaricineae</taxon>
        <taxon>Psathyrellaceae</taxon>
        <taxon>Ephemerocybe</taxon>
    </lineage>
</organism>
<comment type="caution">
    <text evidence="1">The sequence shown here is derived from an EMBL/GenBank/DDBJ whole genome shotgun (WGS) entry which is preliminary data.</text>
</comment>
<dbReference type="EMBL" id="JACGCI010000028">
    <property type="protein sequence ID" value="KAF6755977.1"/>
    <property type="molecule type" value="Genomic_DNA"/>
</dbReference>
<evidence type="ECO:0000313" key="2">
    <source>
        <dbReference type="Proteomes" id="UP000521943"/>
    </source>
</evidence>
<gene>
    <name evidence="1" type="ORF">DFP72DRAFT_306345</name>
</gene>
<reference evidence="1 2" key="1">
    <citation type="submission" date="2020-07" db="EMBL/GenBank/DDBJ databases">
        <title>Comparative genomics of pyrophilous fungi reveals a link between fire events and developmental genes.</title>
        <authorList>
            <consortium name="DOE Joint Genome Institute"/>
            <person name="Steindorff A.S."/>
            <person name="Carver A."/>
            <person name="Calhoun S."/>
            <person name="Stillman K."/>
            <person name="Liu H."/>
            <person name="Lipzen A."/>
            <person name="Pangilinan J."/>
            <person name="Labutti K."/>
            <person name="Bruns T.D."/>
            <person name="Grigoriev I.V."/>
        </authorList>
    </citation>
    <scope>NUCLEOTIDE SEQUENCE [LARGE SCALE GENOMIC DNA]</scope>
    <source>
        <strain evidence="1 2">CBS 144469</strain>
    </source>
</reference>
<proteinExistence type="predicted"/>
<name>A0A8H6I111_9AGAR</name>
<protein>
    <submittedName>
        <fullName evidence="1">Uncharacterized protein</fullName>
    </submittedName>
</protein>